<feature type="domain" description="Alpha-carbonic anhydrase" evidence="7">
    <location>
        <begin position="33"/>
        <end position="266"/>
    </location>
</feature>
<protein>
    <recommendedName>
        <fullName evidence="2 6">Carbonic anhydrase</fullName>
        <ecNumber evidence="2 6">4.2.1.1</ecNumber>
    </recommendedName>
</protein>
<dbReference type="PANTHER" id="PTHR18952:SF253">
    <property type="entry name" value="OS08G0470200 PROTEIN"/>
    <property type="match status" value="1"/>
</dbReference>
<dbReference type="InterPro" id="IPR023561">
    <property type="entry name" value="Carbonic_anhydrase_a-class"/>
</dbReference>
<evidence type="ECO:0000259" key="7">
    <source>
        <dbReference type="PROSITE" id="PS51144"/>
    </source>
</evidence>
<dbReference type="Pfam" id="PF00194">
    <property type="entry name" value="Carb_anhydrase"/>
    <property type="match status" value="1"/>
</dbReference>
<comment type="catalytic activity">
    <reaction evidence="6">
        <text>hydrogencarbonate + H(+) = CO2 + H2O</text>
        <dbReference type="Rhea" id="RHEA:10748"/>
        <dbReference type="ChEBI" id="CHEBI:15377"/>
        <dbReference type="ChEBI" id="CHEBI:15378"/>
        <dbReference type="ChEBI" id="CHEBI:16526"/>
        <dbReference type="ChEBI" id="CHEBI:17544"/>
        <dbReference type="EC" id="4.2.1.1"/>
    </reaction>
</comment>
<dbReference type="Proteomes" id="UP001231189">
    <property type="component" value="Unassembled WGS sequence"/>
</dbReference>
<dbReference type="CDD" id="cd03124">
    <property type="entry name" value="alpha_CA_prokaryotic_like"/>
    <property type="match status" value="1"/>
</dbReference>
<dbReference type="PROSITE" id="PS00162">
    <property type="entry name" value="ALPHA_CA_1"/>
    <property type="match status" value="1"/>
</dbReference>
<dbReference type="AlphaFoldDB" id="A0AAD8R4B1"/>
<comment type="similarity">
    <text evidence="6">Belongs to the alpha-carbonic anhydrase family.</text>
</comment>
<evidence type="ECO:0000256" key="2">
    <source>
        <dbReference type="ARBA" id="ARBA00012925"/>
    </source>
</evidence>
<accession>A0AAD8R4B1</accession>
<dbReference type="GO" id="GO:0006730">
    <property type="term" value="P:one-carbon metabolic process"/>
    <property type="evidence" value="ECO:0007669"/>
    <property type="project" value="TreeGrafter"/>
</dbReference>
<name>A0AAD8R4B1_LOLMU</name>
<dbReference type="Gene3D" id="3.10.200.10">
    <property type="entry name" value="Alpha carbonic anhydrase"/>
    <property type="match status" value="1"/>
</dbReference>
<keyword evidence="4 6" id="KW-0862">Zinc</keyword>
<dbReference type="InterPro" id="IPR036398">
    <property type="entry name" value="CA_dom_sf"/>
</dbReference>
<keyword evidence="5 6" id="KW-0456">Lyase</keyword>
<evidence type="ECO:0000256" key="4">
    <source>
        <dbReference type="ARBA" id="ARBA00022833"/>
    </source>
</evidence>
<keyword evidence="6" id="KW-0732">Signal</keyword>
<evidence type="ECO:0000256" key="6">
    <source>
        <dbReference type="RuleBase" id="RU367011"/>
    </source>
</evidence>
<dbReference type="SMART" id="SM01057">
    <property type="entry name" value="Carb_anhydrase"/>
    <property type="match status" value="1"/>
</dbReference>
<evidence type="ECO:0000256" key="1">
    <source>
        <dbReference type="ARBA" id="ARBA00001947"/>
    </source>
</evidence>
<keyword evidence="3 6" id="KW-0479">Metal-binding</keyword>
<organism evidence="8 9">
    <name type="scientific">Lolium multiflorum</name>
    <name type="common">Italian ryegrass</name>
    <name type="synonym">Lolium perenne subsp. multiflorum</name>
    <dbReference type="NCBI Taxonomy" id="4521"/>
    <lineage>
        <taxon>Eukaryota</taxon>
        <taxon>Viridiplantae</taxon>
        <taxon>Streptophyta</taxon>
        <taxon>Embryophyta</taxon>
        <taxon>Tracheophyta</taxon>
        <taxon>Spermatophyta</taxon>
        <taxon>Magnoliopsida</taxon>
        <taxon>Liliopsida</taxon>
        <taxon>Poales</taxon>
        <taxon>Poaceae</taxon>
        <taxon>BOP clade</taxon>
        <taxon>Pooideae</taxon>
        <taxon>Poodae</taxon>
        <taxon>Poeae</taxon>
        <taxon>Poeae Chloroplast Group 2 (Poeae type)</taxon>
        <taxon>Loliodinae</taxon>
        <taxon>Loliinae</taxon>
        <taxon>Lolium</taxon>
    </lineage>
</organism>
<dbReference type="InterPro" id="IPR001148">
    <property type="entry name" value="CA_dom"/>
</dbReference>
<proteinExistence type="inferred from homology"/>
<evidence type="ECO:0000256" key="3">
    <source>
        <dbReference type="ARBA" id="ARBA00022723"/>
    </source>
</evidence>
<reference evidence="8" key="1">
    <citation type="submission" date="2023-07" db="EMBL/GenBank/DDBJ databases">
        <title>A chromosome-level genome assembly of Lolium multiflorum.</title>
        <authorList>
            <person name="Chen Y."/>
            <person name="Copetti D."/>
            <person name="Kolliker R."/>
            <person name="Studer B."/>
        </authorList>
    </citation>
    <scope>NUCLEOTIDE SEQUENCE</scope>
    <source>
        <strain evidence="8">02402/16</strain>
        <tissue evidence="8">Leaf</tissue>
    </source>
</reference>
<evidence type="ECO:0000256" key="5">
    <source>
        <dbReference type="ARBA" id="ARBA00023239"/>
    </source>
</evidence>
<evidence type="ECO:0000313" key="9">
    <source>
        <dbReference type="Proteomes" id="UP001231189"/>
    </source>
</evidence>
<sequence length="280" mass="31286">MRSARHLHLAVSALLLSAVVPAARAQQETDDELEFSYVCGSENGPENWGKIKEEWATCGSGRMQSPIDLSVSVSGHLAYLNHTYRPAEASVVNRGHDIMLKFHGDAGAGSLWINGTAYHLTQLHWHSPSEHSVNGRRYNMELHMVHLSADNKAAVIGLLYKIGRHNDFLHKLEPYLQSLADTKEKEEKVGVVDPWDARGEGEAYYRYMGSLTTPSCDEGVIWTVVNRVATVSSDQLKLLADAVHDGMEMNARPLQKVNNRDISFFCPDDHHEHYYAAADH</sequence>
<comment type="caution">
    <text evidence="8">The sequence shown here is derived from an EMBL/GenBank/DDBJ whole genome shotgun (WGS) entry which is preliminary data.</text>
</comment>
<comment type="cofactor">
    <cofactor evidence="1 6">
        <name>Zn(2+)</name>
        <dbReference type="ChEBI" id="CHEBI:29105"/>
    </cofactor>
</comment>
<dbReference type="EC" id="4.2.1.1" evidence="2 6"/>
<dbReference type="PANTHER" id="PTHR18952">
    <property type="entry name" value="CARBONIC ANHYDRASE"/>
    <property type="match status" value="1"/>
</dbReference>
<dbReference type="PROSITE" id="PS51144">
    <property type="entry name" value="ALPHA_CA_2"/>
    <property type="match status" value="1"/>
</dbReference>
<dbReference type="GO" id="GO:0004089">
    <property type="term" value="F:carbonate dehydratase activity"/>
    <property type="evidence" value="ECO:0007669"/>
    <property type="project" value="UniProtKB-UniRule"/>
</dbReference>
<dbReference type="GO" id="GO:0008270">
    <property type="term" value="F:zinc ion binding"/>
    <property type="evidence" value="ECO:0007669"/>
    <property type="project" value="UniProtKB-UniRule"/>
</dbReference>
<dbReference type="SUPFAM" id="SSF51069">
    <property type="entry name" value="Carbonic anhydrase"/>
    <property type="match status" value="1"/>
</dbReference>
<evidence type="ECO:0000313" key="8">
    <source>
        <dbReference type="EMBL" id="KAK1613164.1"/>
    </source>
</evidence>
<dbReference type="InterPro" id="IPR041891">
    <property type="entry name" value="Alpha_CA_prokaryot-like"/>
</dbReference>
<comment type="function">
    <text evidence="6">Reversible hydration of carbon dioxide.</text>
</comment>
<keyword evidence="9" id="KW-1185">Reference proteome</keyword>
<dbReference type="EMBL" id="JAUUTY010000007">
    <property type="protein sequence ID" value="KAK1613164.1"/>
    <property type="molecule type" value="Genomic_DNA"/>
</dbReference>
<dbReference type="InterPro" id="IPR018338">
    <property type="entry name" value="Carbonic_anhydrase_a-class_CS"/>
</dbReference>
<gene>
    <name evidence="8" type="ORF">QYE76_036837</name>
</gene>
<feature type="signal peptide" evidence="6">
    <location>
        <begin position="1"/>
        <end position="25"/>
    </location>
</feature>
<feature type="chain" id="PRO_5041777873" description="Carbonic anhydrase" evidence="6">
    <location>
        <begin position="26"/>
        <end position="280"/>
    </location>
</feature>